<dbReference type="PANTHER" id="PTHR22911">
    <property type="entry name" value="ACYL-MALONYL CONDENSING ENZYME-RELATED"/>
    <property type="match status" value="1"/>
</dbReference>
<dbReference type="Proteomes" id="UP000235803">
    <property type="component" value="Unassembled WGS sequence"/>
</dbReference>
<feature type="transmembrane region" description="Helical" evidence="1">
    <location>
        <begin position="132"/>
        <end position="149"/>
    </location>
</feature>
<feature type="transmembrane region" description="Helical" evidence="1">
    <location>
        <begin position="261"/>
        <end position="281"/>
    </location>
</feature>
<dbReference type="RefSeq" id="WP_102651380.1">
    <property type="nucleotide sequence ID" value="NZ_PNRF01000001.1"/>
</dbReference>
<comment type="caution">
    <text evidence="3">The sequence shown here is derived from an EMBL/GenBank/DDBJ whole genome shotgun (WGS) entry which is preliminary data.</text>
</comment>
<feature type="transmembrane region" description="Helical" evidence="1">
    <location>
        <begin position="287"/>
        <end position="304"/>
    </location>
</feature>
<name>A0A2N7UE84_9GAMM</name>
<dbReference type="InterPro" id="IPR037185">
    <property type="entry name" value="EmrE-like"/>
</dbReference>
<feature type="transmembrane region" description="Helical" evidence="1">
    <location>
        <begin position="187"/>
        <end position="211"/>
    </location>
</feature>
<dbReference type="PANTHER" id="PTHR22911:SF103">
    <property type="entry name" value="BLR2811 PROTEIN"/>
    <property type="match status" value="1"/>
</dbReference>
<feature type="transmembrane region" description="Helical" evidence="1">
    <location>
        <begin position="44"/>
        <end position="64"/>
    </location>
</feature>
<dbReference type="Pfam" id="PF00892">
    <property type="entry name" value="EamA"/>
    <property type="match status" value="1"/>
</dbReference>
<proteinExistence type="predicted"/>
<feature type="transmembrane region" description="Helical" evidence="1">
    <location>
        <begin position="12"/>
        <end position="32"/>
    </location>
</feature>
<organism evidence="3 4">
    <name type="scientific">Billgrantia endophytica</name>
    <dbReference type="NCBI Taxonomy" id="2033802"/>
    <lineage>
        <taxon>Bacteria</taxon>
        <taxon>Pseudomonadati</taxon>
        <taxon>Pseudomonadota</taxon>
        <taxon>Gammaproteobacteria</taxon>
        <taxon>Oceanospirillales</taxon>
        <taxon>Halomonadaceae</taxon>
        <taxon>Billgrantia</taxon>
    </lineage>
</organism>
<sequence>MERLEFNGKAILARAGASGPAMMICATALMAFQDSLVKLMSADLPLWQLFLVRSLIALPVLLVLSGKNSGQVLRAAFLPWALIRSFFIVAMYIAFYAALPVLDLSVVAALYHAAPVLIVLLSTIFLHESVRLGQAIAIGLAFIGVLIVVQPSGNALTIAVIIPLVSALCYAIAAVMTRSNVSDAGPWALTVSINIVFVALGGSGVAILAIVDPAPVYPFLTQAWIPLSKEIIGSLSALAVISVGIHLALAKAYKAGPMAVVASLDYSYLLFIALWVFVFFGSVPENMVIFGSILIAASGIWLTFGNQDN</sequence>
<feature type="transmembrane region" description="Helical" evidence="1">
    <location>
        <begin position="155"/>
        <end position="175"/>
    </location>
</feature>
<keyword evidence="1" id="KW-0812">Transmembrane</keyword>
<keyword evidence="1" id="KW-1133">Transmembrane helix</keyword>
<evidence type="ECO:0000259" key="2">
    <source>
        <dbReference type="Pfam" id="PF00892"/>
    </source>
</evidence>
<dbReference type="OrthoDB" id="148351at2"/>
<dbReference type="AlphaFoldDB" id="A0A2N7UE84"/>
<keyword evidence="1" id="KW-0472">Membrane</keyword>
<feature type="transmembrane region" description="Helical" evidence="1">
    <location>
        <begin position="76"/>
        <end position="98"/>
    </location>
</feature>
<dbReference type="SUPFAM" id="SSF103481">
    <property type="entry name" value="Multidrug resistance efflux transporter EmrE"/>
    <property type="match status" value="2"/>
</dbReference>
<dbReference type="GO" id="GO:0016020">
    <property type="term" value="C:membrane"/>
    <property type="evidence" value="ECO:0007669"/>
    <property type="project" value="InterPro"/>
</dbReference>
<feature type="transmembrane region" description="Helical" evidence="1">
    <location>
        <begin position="104"/>
        <end position="125"/>
    </location>
</feature>
<gene>
    <name evidence="3" type="ORF">C1H69_00020</name>
</gene>
<accession>A0A2N7UE84</accession>
<feature type="transmembrane region" description="Helical" evidence="1">
    <location>
        <begin position="231"/>
        <end position="249"/>
    </location>
</feature>
<protein>
    <submittedName>
        <fullName evidence="3">EamA/RhaT family transporter</fullName>
    </submittedName>
</protein>
<evidence type="ECO:0000313" key="3">
    <source>
        <dbReference type="EMBL" id="PMR78701.1"/>
    </source>
</evidence>
<feature type="domain" description="EamA" evidence="2">
    <location>
        <begin position="19"/>
        <end position="149"/>
    </location>
</feature>
<dbReference type="Gene3D" id="1.10.3730.20">
    <property type="match status" value="1"/>
</dbReference>
<keyword evidence="4" id="KW-1185">Reference proteome</keyword>
<dbReference type="EMBL" id="PNRF01000001">
    <property type="protein sequence ID" value="PMR78701.1"/>
    <property type="molecule type" value="Genomic_DNA"/>
</dbReference>
<evidence type="ECO:0000313" key="4">
    <source>
        <dbReference type="Proteomes" id="UP000235803"/>
    </source>
</evidence>
<dbReference type="InterPro" id="IPR000620">
    <property type="entry name" value="EamA_dom"/>
</dbReference>
<evidence type="ECO:0000256" key="1">
    <source>
        <dbReference type="SAM" id="Phobius"/>
    </source>
</evidence>
<reference evidence="3 4" key="1">
    <citation type="submission" date="2018-01" db="EMBL/GenBank/DDBJ databases">
        <title>Halomonas endophytica sp. nov., isolated from storage liquid in the stems of Populus euphratica.</title>
        <authorList>
            <person name="Chen C."/>
        </authorList>
    </citation>
    <scope>NUCLEOTIDE SEQUENCE [LARGE SCALE GENOMIC DNA]</scope>
    <source>
        <strain evidence="3 4">MC28</strain>
    </source>
</reference>